<evidence type="ECO:0000313" key="10">
    <source>
        <dbReference type="Proteomes" id="UP000067626"/>
    </source>
</evidence>
<dbReference type="AlphaFoldDB" id="A0A0K1EEH8"/>
<protein>
    <recommendedName>
        <fullName evidence="11">Long-chain fatty acid transporter</fullName>
    </recommendedName>
</protein>
<evidence type="ECO:0000256" key="5">
    <source>
        <dbReference type="ARBA" id="ARBA00022729"/>
    </source>
</evidence>
<name>A0A0K1EEH8_CHOCO</name>
<dbReference type="SUPFAM" id="SSF56935">
    <property type="entry name" value="Porins"/>
    <property type="match status" value="1"/>
</dbReference>
<sequence length="483" mass="51358">MIGTRAGKFAGGAAALAFVIVALSKAAHAGGLYVADRGVRPLARAGAFVAGADDPGAMAYNPAGLFDSGTQFLVDGSWVNWSSDYTRRSLAQQLDPSTGEPVATYLQTFDEVSGSSPFLPIPTLAGSLRLSRAWALGVGVWAPYAALASYPEAVGGAPAPQRYALYNLRGSLLAFVGAGIAYAPTPELRLGAVVSMLTGSFRSEMAFSGCLPERFLCAPEDPDWDGAAALNAGPIFAPTGQLGVQWAPVPAWHFGLSFHLPVWVRTGGTVQTRLPASPVFERARVEGDSVDVAFDLPWTLRFGVEARVVKDLRVEVGVAWEHWSMHDAIQVTPDVALRGLPGFPEPFHVPPIALQRQFQDAVSLRVGGEYGFGWLDKRWEARGGLSFETSAVPAEYLTVLTMDAPKVTAALGLGVHLGRFRFDATFARVFAFDVDVAPEEARVTQVMPLRANPPRVPDTINGGVYSASTNVVGLGVAYKLDAL</sequence>
<evidence type="ECO:0000256" key="1">
    <source>
        <dbReference type="ARBA" id="ARBA00004571"/>
    </source>
</evidence>
<dbReference type="Proteomes" id="UP000067626">
    <property type="component" value="Chromosome"/>
</dbReference>
<reference evidence="9 10" key="1">
    <citation type="submission" date="2015-07" db="EMBL/GenBank/DDBJ databases">
        <title>Genome analysis of myxobacterium Chondromyces crocatus Cm c5 reveals a high potential for natural compound synthesis and the genetic basis for the loss of fruiting body formation.</title>
        <authorList>
            <person name="Zaburannyi N."/>
            <person name="Bunk B."/>
            <person name="Maier J."/>
            <person name="Overmann J."/>
            <person name="Mueller R."/>
        </authorList>
    </citation>
    <scope>NUCLEOTIDE SEQUENCE [LARGE SCALE GENOMIC DNA]</scope>
    <source>
        <strain evidence="9 10">Cm c5</strain>
    </source>
</reference>
<evidence type="ECO:0000256" key="4">
    <source>
        <dbReference type="ARBA" id="ARBA00022692"/>
    </source>
</evidence>
<evidence type="ECO:0000256" key="7">
    <source>
        <dbReference type="ARBA" id="ARBA00023237"/>
    </source>
</evidence>
<keyword evidence="6" id="KW-0472">Membrane</keyword>
<gene>
    <name evidence="9" type="ORF">CMC5_034070</name>
</gene>
<evidence type="ECO:0000256" key="6">
    <source>
        <dbReference type="ARBA" id="ARBA00023136"/>
    </source>
</evidence>
<dbReference type="PANTHER" id="PTHR35093">
    <property type="entry name" value="OUTER MEMBRANE PROTEIN NMB0088-RELATED"/>
    <property type="match status" value="1"/>
</dbReference>
<comment type="subcellular location">
    <subcellularLocation>
        <location evidence="1">Cell outer membrane</location>
        <topology evidence="1">Multi-pass membrane protein</topology>
    </subcellularLocation>
</comment>
<keyword evidence="7" id="KW-0998">Cell outer membrane</keyword>
<accession>A0A0K1EEH8</accession>
<comment type="similarity">
    <text evidence="2">Belongs to the OmpP1/FadL family.</text>
</comment>
<feature type="signal peptide" evidence="8">
    <location>
        <begin position="1"/>
        <end position="29"/>
    </location>
</feature>
<evidence type="ECO:0000256" key="8">
    <source>
        <dbReference type="SAM" id="SignalP"/>
    </source>
</evidence>
<dbReference type="PANTHER" id="PTHR35093:SF8">
    <property type="entry name" value="OUTER MEMBRANE PROTEIN NMB0088-RELATED"/>
    <property type="match status" value="1"/>
</dbReference>
<dbReference type="Pfam" id="PF03349">
    <property type="entry name" value="Toluene_X"/>
    <property type="match status" value="1"/>
</dbReference>
<dbReference type="GO" id="GO:0009279">
    <property type="term" value="C:cell outer membrane"/>
    <property type="evidence" value="ECO:0007669"/>
    <property type="project" value="UniProtKB-SubCell"/>
</dbReference>
<evidence type="ECO:0000313" key="9">
    <source>
        <dbReference type="EMBL" id="AKT39259.1"/>
    </source>
</evidence>
<feature type="chain" id="PRO_5005459300" description="Long-chain fatty acid transporter" evidence="8">
    <location>
        <begin position="30"/>
        <end position="483"/>
    </location>
</feature>
<proteinExistence type="inferred from homology"/>
<keyword evidence="10" id="KW-1185">Reference proteome</keyword>
<evidence type="ECO:0008006" key="11">
    <source>
        <dbReference type="Google" id="ProtNLM"/>
    </source>
</evidence>
<dbReference type="GO" id="GO:0015483">
    <property type="term" value="F:long-chain fatty acid transporting porin activity"/>
    <property type="evidence" value="ECO:0007669"/>
    <property type="project" value="TreeGrafter"/>
</dbReference>
<keyword evidence="5 8" id="KW-0732">Signal</keyword>
<dbReference type="KEGG" id="ccro:CMC5_034070"/>
<dbReference type="InterPro" id="IPR005017">
    <property type="entry name" value="OMPP1/FadL/TodX"/>
</dbReference>
<dbReference type="Gene3D" id="2.40.160.60">
    <property type="entry name" value="Outer membrane protein transport protein (OMPP1/FadL/TodX)"/>
    <property type="match status" value="1"/>
</dbReference>
<dbReference type="RefSeq" id="WP_050431381.1">
    <property type="nucleotide sequence ID" value="NZ_CP012159.1"/>
</dbReference>
<evidence type="ECO:0000256" key="3">
    <source>
        <dbReference type="ARBA" id="ARBA00022452"/>
    </source>
</evidence>
<keyword evidence="3" id="KW-1134">Transmembrane beta strand</keyword>
<organism evidence="9 10">
    <name type="scientific">Chondromyces crocatus</name>
    <dbReference type="NCBI Taxonomy" id="52"/>
    <lineage>
        <taxon>Bacteria</taxon>
        <taxon>Pseudomonadati</taxon>
        <taxon>Myxococcota</taxon>
        <taxon>Polyangia</taxon>
        <taxon>Polyangiales</taxon>
        <taxon>Polyangiaceae</taxon>
        <taxon>Chondromyces</taxon>
    </lineage>
</organism>
<dbReference type="EMBL" id="CP012159">
    <property type="protein sequence ID" value="AKT39259.1"/>
    <property type="molecule type" value="Genomic_DNA"/>
</dbReference>
<dbReference type="STRING" id="52.CMC5_034070"/>
<evidence type="ECO:0000256" key="2">
    <source>
        <dbReference type="ARBA" id="ARBA00008163"/>
    </source>
</evidence>
<dbReference type="OrthoDB" id="5485493at2"/>
<keyword evidence="4" id="KW-0812">Transmembrane</keyword>